<feature type="region of interest" description="Disordered" evidence="1">
    <location>
        <begin position="1"/>
        <end position="37"/>
    </location>
</feature>
<dbReference type="RefSeq" id="XP_007412850.1">
    <property type="nucleotide sequence ID" value="XM_007412788.1"/>
</dbReference>
<feature type="region of interest" description="Disordered" evidence="1">
    <location>
        <begin position="605"/>
        <end position="636"/>
    </location>
</feature>
<evidence type="ECO:0000313" key="3">
    <source>
        <dbReference type="Proteomes" id="UP000001072"/>
    </source>
</evidence>
<dbReference type="VEuPathDB" id="FungiDB:MELLADRAFT_89812"/>
<evidence type="ECO:0000313" key="2">
    <source>
        <dbReference type="EMBL" id="EGG03736.1"/>
    </source>
</evidence>
<gene>
    <name evidence="2" type="ORF">MELLADRAFT_89812</name>
</gene>
<proteinExistence type="predicted"/>
<dbReference type="EMBL" id="GL883122">
    <property type="protein sequence ID" value="EGG03736.1"/>
    <property type="molecule type" value="Genomic_DNA"/>
</dbReference>
<sequence length="874" mass="99378">MGQATSHYEASITTDDSPVDCSIDSPQKSQNTHTTSLSIYDEDLSSSKPCFEEGNPIYTPSKHNLPLSASSYNISSFSSFREDKLDIFQTPRKLFSRAYTLSPTFSPPSTPPATMSSPDVTPAKSAQVKNNRRPNLRLPTNKSLFKTFIDHGCEVDEQDYPIFPNGCTVYVNDPEYPAKNFRFVGWTHTMRTETTKKSDWIVRRYYCLGVIKCSEEGCALAASPPTGPNKIAESLTACPISTCDGLQTHIKCDAVCRFDAELDKNGEEGWGLLRHQGTHQHEWAESKKADPISKEKLKEKVLNDPKTGPLGMKVGQAHTRKDPIESVTDIHTSFGHADRLGYLRRVFLRQAGIMTNSRDPESGDKWLQSMMDWSKKGLRVVSSSIAGEEAHISFQTGWMADVLVEPDKRSTTYTGGLLSDVTYRFFKMGYLLTTSKYCETIKRWVPVLFSWLGGLQAEHYKIHFKNLLQQIQKTKMTDKEKGMMVEQVVDFSLAQKVGFQDAYMEVFKCNDKNVALAKLHGCEWHYLQAVARLKKNSKIVKPQQKGTWEKKCKALLLPDGPGVDDLDTRFEELWRIFPLAKRWLEWWSCSDIQAMLFPARKRMPLDDPPLPEEDSDADEDDDDKETIRRRPELPATTNGQESMHRVYYLLCKGKCPVIPGIIQLIAFAQCMEKDYQQVKKGISITYGGQSEKTWQDLVKAIGMAPPTKRKFTRNNGRAPDTTEELLGTRKSTKPPKLGRPVGSQNINRNPLTTYQSYSSGTTEGTRNWCWQTATLETLYALFSPTWSQFLTVNSTNLVNELIRHFTARCKVEINVCIRRRIYGVFTCQCGRQPFITSTSVRTHQDQIHNMSSKFQTFQCQYSTWRCTKFDAKDF</sequence>
<name>F4RUQ3_MELLP</name>
<feature type="compositionally biased region" description="Polar residues" evidence="1">
    <location>
        <begin position="1"/>
        <end position="16"/>
    </location>
</feature>
<feature type="region of interest" description="Disordered" evidence="1">
    <location>
        <begin position="105"/>
        <end position="136"/>
    </location>
</feature>
<dbReference type="InParanoid" id="F4RUQ3"/>
<dbReference type="AlphaFoldDB" id="F4RUQ3"/>
<organism evidence="3">
    <name type="scientific">Melampsora larici-populina (strain 98AG31 / pathotype 3-4-7)</name>
    <name type="common">Poplar leaf rust fungus</name>
    <dbReference type="NCBI Taxonomy" id="747676"/>
    <lineage>
        <taxon>Eukaryota</taxon>
        <taxon>Fungi</taxon>
        <taxon>Dikarya</taxon>
        <taxon>Basidiomycota</taxon>
        <taxon>Pucciniomycotina</taxon>
        <taxon>Pucciniomycetes</taxon>
        <taxon>Pucciniales</taxon>
        <taxon>Melampsoraceae</taxon>
        <taxon>Melampsora</taxon>
    </lineage>
</organism>
<protein>
    <submittedName>
        <fullName evidence="2">Uncharacterized protein</fullName>
    </submittedName>
</protein>
<keyword evidence="3" id="KW-1185">Reference proteome</keyword>
<dbReference type="Proteomes" id="UP000001072">
    <property type="component" value="Unassembled WGS sequence"/>
</dbReference>
<dbReference type="eggNOG" id="ENOG502S7P8">
    <property type="taxonomic scope" value="Eukaryota"/>
</dbReference>
<feature type="compositionally biased region" description="Acidic residues" evidence="1">
    <location>
        <begin position="609"/>
        <end position="624"/>
    </location>
</feature>
<feature type="compositionally biased region" description="Polar residues" evidence="1">
    <location>
        <begin position="24"/>
        <end position="37"/>
    </location>
</feature>
<reference evidence="3" key="1">
    <citation type="journal article" date="2011" name="Proc. Natl. Acad. Sci. U.S.A.">
        <title>Obligate biotrophy features unraveled by the genomic analysis of rust fungi.</title>
        <authorList>
            <person name="Duplessis S."/>
            <person name="Cuomo C.A."/>
            <person name="Lin Y.-C."/>
            <person name="Aerts A."/>
            <person name="Tisserant E."/>
            <person name="Veneault-Fourrey C."/>
            <person name="Joly D.L."/>
            <person name="Hacquard S."/>
            <person name="Amselem J."/>
            <person name="Cantarel B.L."/>
            <person name="Chiu R."/>
            <person name="Coutinho P.M."/>
            <person name="Feau N."/>
            <person name="Field M."/>
            <person name="Frey P."/>
            <person name="Gelhaye E."/>
            <person name="Goldberg J."/>
            <person name="Grabherr M.G."/>
            <person name="Kodira C.D."/>
            <person name="Kohler A."/>
            <person name="Kuees U."/>
            <person name="Lindquist E.A."/>
            <person name="Lucas S.M."/>
            <person name="Mago R."/>
            <person name="Mauceli E."/>
            <person name="Morin E."/>
            <person name="Murat C."/>
            <person name="Pangilinan J.L."/>
            <person name="Park R."/>
            <person name="Pearson M."/>
            <person name="Quesneville H."/>
            <person name="Rouhier N."/>
            <person name="Sakthikumar S."/>
            <person name="Salamov A.A."/>
            <person name="Schmutz J."/>
            <person name="Selles B."/>
            <person name="Shapiro H."/>
            <person name="Tanguay P."/>
            <person name="Tuskan G.A."/>
            <person name="Henrissat B."/>
            <person name="Van de Peer Y."/>
            <person name="Rouze P."/>
            <person name="Ellis J.G."/>
            <person name="Dodds P.N."/>
            <person name="Schein J.E."/>
            <person name="Zhong S."/>
            <person name="Hamelin R.C."/>
            <person name="Grigoriev I.V."/>
            <person name="Szabo L.J."/>
            <person name="Martin F."/>
        </authorList>
    </citation>
    <scope>NUCLEOTIDE SEQUENCE [LARGE SCALE GENOMIC DNA]</scope>
    <source>
        <strain evidence="3">98AG31 / pathotype 3-4-7</strain>
    </source>
</reference>
<evidence type="ECO:0000256" key="1">
    <source>
        <dbReference type="SAM" id="MobiDB-lite"/>
    </source>
</evidence>
<accession>F4RUQ3</accession>
<dbReference type="GeneID" id="18935336"/>
<dbReference type="HOGENOM" id="CLU_016062_2_0_1"/>
<dbReference type="KEGG" id="mlr:MELLADRAFT_89812"/>